<feature type="region of interest" description="Disordered" evidence="2">
    <location>
        <begin position="233"/>
        <end position="301"/>
    </location>
</feature>
<name>A0AAN9BK53_9CAEN</name>
<organism evidence="5 6">
    <name type="scientific">Littorina saxatilis</name>
    <dbReference type="NCBI Taxonomy" id="31220"/>
    <lineage>
        <taxon>Eukaryota</taxon>
        <taxon>Metazoa</taxon>
        <taxon>Spiralia</taxon>
        <taxon>Lophotrochozoa</taxon>
        <taxon>Mollusca</taxon>
        <taxon>Gastropoda</taxon>
        <taxon>Caenogastropoda</taxon>
        <taxon>Littorinimorpha</taxon>
        <taxon>Littorinoidea</taxon>
        <taxon>Littorinidae</taxon>
        <taxon>Littorina</taxon>
    </lineage>
</organism>
<dbReference type="AlphaFoldDB" id="A0AAN9BK53"/>
<gene>
    <name evidence="5" type="ORF">V1264_014960</name>
</gene>
<feature type="transmembrane region" description="Helical" evidence="3">
    <location>
        <begin position="202"/>
        <end position="225"/>
    </location>
</feature>
<dbReference type="PANTHER" id="PTHR24273:SF32">
    <property type="entry name" value="HYALIN"/>
    <property type="match status" value="1"/>
</dbReference>
<evidence type="ECO:0000256" key="1">
    <source>
        <dbReference type="ARBA" id="ARBA00022737"/>
    </source>
</evidence>
<sequence length="301" mass="32869">MFADPYFLNCPEEMVVIDVSENSDEAQVNFDLQAKDCKGDKLDVYMADNYLYAGVGEENFQMTSATTARDGKGNFAECVFHVRVRDIYPPEFLTCPSDFTEPAPGPVTWEIPVARDNVGLAIPPTSRRHPGDKMAAGEYMIEYWAEDYQGNIARCSFVVTVAGFHEALTPSRHIGGNVAGGDGVHHPSHEHPQPLPHSHASISIGIGISTTLLVVVLIALALLFYRRQRNQRNASASGASVTRETGMGWNNGGRSHCPPQYSLPPDDIMSPPMYSRSNEMMGTASGGMQEAEELPSKSPFS</sequence>
<evidence type="ECO:0000313" key="5">
    <source>
        <dbReference type="EMBL" id="KAK7106962.1"/>
    </source>
</evidence>
<keyword evidence="3" id="KW-1133">Transmembrane helix</keyword>
<dbReference type="CDD" id="cd12087">
    <property type="entry name" value="TM_EGFR-like"/>
    <property type="match status" value="1"/>
</dbReference>
<evidence type="ECO:0000256" key="2">
    <source>
        <dbReference type="SAM" id="MobiDB-lite"/>
    </source>
</evidence>
<evidence type="ECO:0000256" key="3">
    <source>
        <dbReference type="SAM" id="Phobius"/>
    </source>
</evidence>
<feature type="region of interest" description="Disordered" evidence="2">
    <location>
        <begin position="177"/>
        <end position="196"/>
    </location>
</feature>
<dbReference type="Proteomes" id="UP001374579">
    <property type="component" value="Unassembled WGS sequence"/>
</dbReference>
<keyword evidence="3" id="KW-0472">Membrane</keyword>
<reference evidence="5 6" key="1">
    <citation type="submission" date="2024-02" db="EMBL/GenBank/DDBJ databases">
        <title>Chromosome-scale genome assembly of the rough periwinkle Littorina saxatilis.</title>
        <authorList>
            <person name="De Jode A."/>
            <person name="Faria R."/>
            <person name="Formenti G."/>
            <person name="Sims Y."/>
            <person name="Smith T.P."/>
            <person name="Tracey A."/>
            <person name="Wood J.M.D."/>
            <person name="Zagrodzka Z.B."/>
            <person name="Johannesson K."/>
            <person name="Butlin R.K."/>
            <person name="Leder E.H."/>
        </authorList>
    </citation>
    <scope>NUCLEOTIDE SEQUENCE [LARGE SCALE GENOMIC DNA]</scope>
    <source>
        <strain evidence="5">Snail1</strain>
        <tissue evidence="5">Muscle</tissue>
    </source>
</reference>
<feature type="domain" description="HYR" evidence="4">
    <location>
        <begin position="85"/>
        <end position="163"/>
    </location>
</feature>
<keyword evidence="6" id="KW-1185">Reference proteome</keyword>
<feature type="compositionally biased region" description="Polar residues" evidence="2">
    <location>
        <begin position="233"/>
        <end position="243"/>
    </location>
</feature>
<proteinExistence type="predicted"/>
<feature type="compositionally biased region" description="Basic and acidic residues" evidence="2">
    <location>
        <begin position="183"/>
        <end position="192"/>
    </location>
</feature>
<evidence type="ECO:0000313" key="6">
    <source>
        <dbReference type="Proteomes" id="UP001374579"/>
    </source>
</evidence>
<dbReference type="InterPro" id="IPR003410">
    <property type="entry name" value="HYR_dom"/>
</dbReference>
<dbReference type="PROSITE" id="PS50825">
    <property type="entry name" value="HYR"/>
    <property type="match status" value="1"/>
</dbReference>
<evidence type="ECO:0000259" key="4">
    <source>
        <dbReference type="PROSITE" id="PS50825"/>
    </source>
</evidence>
<accession>A0AAN9BK53</accession>
<comment type="caution">
    <text evidence="5">The sequence shown here is derived from an EMBL/GenBank/DDBJ whole genome shotgun (WGS) entry which is preliminary data.</text>
</comment>
<protein>
    <recommendedName>
        <fullName evidence="4">HYR domain-containing protein</fullName>
    </recommendedName>
</protein>
<keyword evidence="1" id="KW-0677">Repeat</keyword>
<dbReference type="EMBL" id="JBAMIC010000004">
    <property type="protein sequence ID" value="KAK7106962.1"/>
    <property type="molecule type" value="Genomic_DNA"/>
</dbReference>
<dbReference type="PANTHER" id="PTHR24273">
    <property type="entry name" value="FI04643P-RELATED"/>
    <property type="match status" value="1"/>
</dbReference>
<dbReference type="Pfam" id="PF02494">
    <property type="entry name" value="HYR"/>
    <property type="match status" value="1"/>
</dbReference>
<keyword evidence="3" id="KW-0812">Transmembrane</keyword>